<proteinExistence type="predicted"/>
<gene>
    <name evidence="3" type="ORF">ACFP3H_15885</name>
</gene>
<dbReference type="InterPro" id="IPR036597">
    <property type="entry name" value="Fido-like_dom_sf"/>
</dbReference>
<protein>
    <submittedName>
        <fullName evidence="3">Fic family protein</fullName>
    </submittedName>
</protein>
<comment type="caution">
    <text evidence="3">The sequence shown here is derived from an EMBL/GenBank/DDBJ whole genome shotgun (WGS) entry which is preliminary data.</text>
</comment>
<keyword evidence="4" id="KW-1185">Reference proteome</keyword>
<sequence>MLVRDDLRAWLAVRAAVPWAEIGESIVEPVVGRRDGVVSYVDGAGWDSPRTDRLRVALAAARAAPDLTLDRLADWHRIAMGARRAQSFRTVPAFAKGGRERYGVDAGTSAEFENHLLEAADPAVALAARAARVYSDVCFFHPFSDGNARAAMLAIYHVLARGGVVLDQAGPVLAVSRRADDHAAALVLVRLVDVLIDATRARCRGGPTTNDQDRRSSAHAGYSSSSTSIRR</sequence>
<evidence type="ECO:0000256" key="1">
    <source>
        <dbReference type="SAM" id="MobiDB-lite"/>
    </source>
</evidence>
<feature type="domain" description="Fido" evidence="2">
    <location>
        <begin position="67"/>
        <end position="197"/>
    </location>
</feature>
<organism evidence="3 4">
    <name type="scientific">Nocardia lasii</name>
    <dbReference type="NCBI Taxonomy" id="1616107"/>
    <lineage>
        <taxon>Bacteria</taxon>
        <taxon>Bacillati</taxon>
        <taxon>Actinomycetota</taxon>
        <taxon>Actinomycetes</taxon>
        <taxon>Mycobacteriales</taxon>
        <taxon>Nocardiaceae</taxon>
        <taxon>Nocardia</taxon>
    </lineage>
</organism>
<reference evidence="4" key="1">
    <citation type="journal article" date="2019" name="Int. J. Syst. Evol. Microbiol.">
        <title>The Global Catalogue of Microorganisms (GCM) 10K type strain sequencing project: providing services to taxonomists for standard genome sequencing and annotation.</title>
        <authorList>
            <consortium name="The Broad Institute Genomics Platform"/>
            <consortium name="The Broad Institute Genome Sequencing Center for Infectious Disease"/>
            <person name="Wu L."/>
            <person name="Ma J."/>
        </authorList>
    </citation>
    <scope>NUCLEOTIDE SEQUENCE [LARGE SCALE GENOMIC DNA]</scope>
    <source>
        <strain evidence="4">CCUG 36956</strain>
    </source>
</reference>
<evidence type="ECO:0000313" key="3">
    <source>
        <dbReference type="EMBL" id="MFC6012542.1"/>
    </source>
</evidence>
<dbReference type="EMBL" id="JBHSQN010000010">
    <property type="protein sequence ID" value="MFC6012542.1"/>
    <property type="molecule type" value="Genomic_DNA"/>
</dbReference>
<accession>A0ABW1JSW8</accession>
<dbReference type="RefSeq" id="WP_378606278.1">
    <property type="nucleotide sequence ID" value="NZ_JBHSQN010000010.1"/>
</dbReference>
<dbReference type="SUPFAM" id="SSF140931">
    <property type="entry name" value="Fic-like"/>
    <property type="match status" value="1"/>
</dbReference>
<dbReference type="Gene3D" id="1.10.3290.10">
    <property type="entry name" value="Fido-like domain"/>
    <property type="match status" value="1"/>
</dbReference>
<name>A0ABW1JSW8_9NOCA</name>
<feature type="region of interest" description="Disordered" evidence="1">
    <location>
        <begin position="203"/>
        <end position="231"/>
    </location>
</feature>
<dbReference type="PROSITE" id="PS51459">
    <property type="entry name" value="FIDO"/>
    <property type="match status" value="1"/>
</dbReference>
<feature type="compositionally biased region" description="Low complexity" evidence="1">
    <location>
        <begin position="218"/>
        <end position="231"/>
    </location>
</feature>
<evidence type="ECO:0000313" key="4">
    <source>
        <dbReference type="Proteomes" id="UP001596223"/>
    </source>
</evidence>
<dbReference type="Pfam" id="PF02661">
    <property type="entry name" value="Fic"/>
    <property type="match status" value="1"/>
</dbReference>
<dbReference type="Proteomes" id="UP001596223">
    <property type="component" value="Unassembled WGS sequence"/>
</dbReference>
<evidence type="ECO:0000259" key="2">
    <source>
        <dbReference type="PROSITE" id="PS51459"/>
    </source>
</evidence>
<dbReference type="InterPro" id="IPR003812">
    <property type="entry name" value="Fido"/>
</dbReference>